<organism evidence="7 8">
    <name type="scientific">Xenopus laevis</name>
    <name type="common">African clawed frog</name>
    <dbReference type="NCBI Taxonomy" id="8355"/>
    <lineage>
        <taxon>Eukaryota</taxon>
        <taxon>Metazoa</taxon>
        <taxon>Chordata</taxon>
        <taxon>Craniata</taxon>
        <taxon>Vertebrata</taxon>
        <taxon>Euteleostomi</taxon>
        <taxon>Amphibia</taxon>
        <taxon>Batrachia</taxon>
        <taxon>Anura</taxon>
        <taxon>Pipoidea</taxon>
        <taxon>Pipidae</taxon>
        <taxon>Xenopodinae</taxon>
        <taxon>Xenopus</taxon>
        <taxon>Xenopus</taxon>
    </lineage>
</organism>
<evidence type="ECO:0008006" key="9">
    <source>
        <dbReference type="Google" id="ProtNLM"/>
    </source>
</evidence>
<dbReference type="InterPro" id="IPR041489">
    <property type="entry name" value="PDZ_6"/>
</dbReference>
<feature type="compositionally biased region" description="Polar residues" evidence="4">
    <location>
        <begin position="499"/>
        <end position="510"/>
    </location>
</feature>
<dbReference type="InterPro" id="IPR002219">
    <property type="entry name" value="PKC_DAG/PE"/>
</dbReference>
<evidence type="ECO:0000313" key="7">
    <source>
        <dbReference type="EMBL" id="OCT71305.1"/>
    </source>
</evidence>
<dbReference type="GO" id="GO:0051560">
    <property type="term" value="P:mitochondrial calcium ion homeostasis"/>
    <property type="evidence" value="ECO:0007669"/>
    <property type="project" value="InterPro"/>
</dbReference>
<gene>
    <name evidence="7" type="ORF">XELAEV_18034283mg</name>
</gene>
<feature type="region of interest" description="Disordered" evidence="4">
    <location>
        <begin position="1032"/>
        <end position="1084"/>
    </location>
</feature>
<evidence type="ECO:0000256" key="1">
    <source>
        <dbReference type="ARBA" id="ARBA00022723"/>
    </source>
</evidence>
<dbReference type="SUPFAM" id="SSF57889">
    <property type="entry name" value="Cysteine-rich domain"/>
    <property type="match status" value="1"/>
</dbReference>
<dbReference type="GO" id="GO:0005739">
    <property type="term" value="C:mitochondrion"/>
    <property type="evidence" value="ECO:0007669"/>
    <property type="project" value="GOC"/>
</dbReference>
<dbReference type="EMBL" id="CM004478">
    <property type="protein sequence ID" value="OCT71305.1"/>
    <property type="molecule type" value="Genomic_DNA"/>
</dbReference>
<evidence type="ECO:0000259" key="5">
    <source>
        <dbReference type="PROSITE" id="PS50081"/>
    </source>
</evidence>
<dbReference type="PANTHER" id="PTHR21519">
    <property type="entry name" value="PDZ DOMAIN-CONTAINING PROTEIN 8"/>
    <property type="match status" value="1"/>
</dbReference>
<keyword evidence="1" id="KW-0479">Metal-binding</keyword>
<protein>
    <recommendedName>
        <fullName evidence="9">PDZ domain-containing protein 8</fullName>
    </recommendedName>
</protein>
<feature type="domain" description="PDZ" evidence="6">
    <location>
        <begin position="319"/>
        <end position="400"/>
    </location>
</feature>
<feature type="region of interest" description="Disordered" evidence="4">
    <location>
        <begin position="879"/>
        <end position="925"/>
    </location>
</feature>
<dbReference type="SMART" id="SM00109">
    <property type="entry name" value="C1"/>
    <property type="match status" value="1"/>
</dbReference>
<keyword evidence="2" id="KW-0862">Zinc</keyword>
<evidence type="ECO:0000256" key="3">
    <source>
        <dbReference type="SAM" id="Coils"/>
    </source>
</evidence>
<name>A0A974CDQ5_XENLA</name>
<feature type="coiled-coil region" evidence="3">
    <location>
        <begin position="955"/>
        <end position="982"/>
    </location>
</feature>
<evidence type="ECO:0000259" key="6">
    <source>
        <dbReference type="PROSITE" id="PS50106"/>
    </source>
</evidence>
<proteinExistence type="predicted"/>
<dbReference type="SUPFAM" id="SSF50156">
    <property type="entry name" value="PDZ domain-like"/>
    <property type="match status" value="1"/>
</dbReference>
<dbReference type="PROSITE" id="PS50081">
    <property type="entry name" value="ZF_DAG_PE_2"/>
    <property type="match status" value="1"/>
</dbReference>
<evidence type="ECO:0000313" key="8">
    <source>
        <dbReference type="Proteomes" id="UP000694892"/>
    </source>
</evidence>
<feature type="region of interest" description="Disordered" evidence="4">
    <location>
        <begin position="491"/>
        <end position="616"/>
    </location>
</feature>
<feature type="compositionally biased region" description="Polar residues" evidence="4">
    <location>
        <begin position="892"/>
        <end position="907"/>
    </location>
</feature>
<evidence type="ECO:0000256" key="2">
    <source>
        <dbReference type="ARBA" id="ARBA00022833"/>
    </source>
</evidence>
<feature type="compositionally biased region" description="Low complexity" evidence="4">
    <location>
        <begin position="908"/>
        <end position="921"/>
    </location>
</feature>
<dbReference type="GO" id="GO:0044233">
    <property type="term" value="C:mitochondria-associated endoplasmic reticulum membrane contact site"/>
    <property type="evidence" value="ECO:0007669"/>
    <property type="project" value="InterPro"/>
</dbReference>
<feature type="region of interest" description="Disordered" evidence="4">
    <location>
        <begin position="457"/>
        <end position="476"/>
    </location>
</feature>
<dbReference type="GO" id="GO:0046872">
    <property type="term" value="F:metal ion binding"/>
    <property type="evidence" value="ECO:0007669"/>
    <property type="project" value="UniProtKB-KW"/>
</dbReference>
<reference evidence="8" key="1">
    <citation type="journal article" date="2016" name="Nature">
        <title>Genome evolution in the allotetraploid frog Xenopus laevis.</title>
        <authorList>
            <person name="Session A.M."/>
            <person name="Uno Y."/>
            <person name="Kwon T."/>
            <person name="Chapman J.A."/>
            <person name="Toyoda A."/>
            <person name="Takahashi S."/>
            <person name="Fukui A."/>
            <person name="Hikosaka A."/>
            <person name="Suzuki A."/>
            <person name="Kondo M."/>
            <person name="van Heeringen S.J."/>
            <person name="Quigley I."/>
            <person name="Heinz S."/>
            <person name="Ogino H."/>
            <person name="Ochi H."/>
            <person name="Hellsten U."/>
            <person name="Lyons J.B."/>
            <person name="Simakov O."/>
            <person name="Putnam N."/>
            <person name="Stites J."/>
            <person name="Kuroki Y."/>
            <person name="Tanaka T."/>
            <person name="Michiue T."/>
            <person name="Watanabe M."/>
            <person name="Bogdanovic O."/>
            <person name="Lister R."/>
            <person name="Georgiou G."/>
            <person name="Paranjpe S.S."/>
            <person name="van Kruijsbergen I."/>
            <person name="Shu S."/>
            <person name="Carlson J."/>
            <person name="Kinoshita T."/>
            <person name="Ohta Y."/>
            <person name="Mawaribuchi S."/>
            <person name="Jenkins J."/>
            <person name="Grimwood J."/>
            <person name="Schmutz J."/>
            <person name="Mitros T."/>
            <person name="Mozaffari S.V."/>
            <person name="Suzuki Y."/>
            <person name="Haramoto Y."/>
            <person name="Yamamoto T.S."/>
            <person name="Takagi C."/>
            <person name="Heald R."/>
            <person name="Miller K."/>
            <person name="Haudenschild C."/>
            <person name="Kitzman J."/>
            <person name="Nakayama T."/>
            <person name="Izutsu Y."/>
            <person name="Robert J."/>
            <person name="Fortriede J."/>
            <person name="Burns K."/>
            <person name="Lotay V."/>
            <person name="Karimi K."/>
            <person name="Yasuoka Y."/>
            <person name="Dichmann D.S."/>
            <person name="Flajnik M.F."/>
            <person name="Houston D.W."/>
            <person name="Shendure J."/>
            <person name="DuPasquier L."/>
            <person name="Vize P.D."/>
            <person name="Zorn A.M."/>
            <person name="Ito M."/>
            <person name="Marcotte E.M."/>
            <person name="Wallingford J.B."/>
            <person name="Ito Y."/>
            <person name="Asashima M."/>
            <person name="Ueno N."/>
            <person name="Matsuda Y."/>
            <person name="Veenstra G.J."/>
            <person name="Fujiyama A."/>
            <person name="Harland R.M."/>
            <person name="Taira M."/>
            <person name="Rokhsar D.S."/>
        </authorList>
    </citation>
    <scope>NUCLEOTIDE SEQUENCE [LARGE SCALE GENOMIC DNA]</scope>
    <source>
        <strain evidence="8">J</strain>
    </source>
</reference>
<dbReference type="CDD" id="cd20825">
    <property type="entry name" value="C1_PDZD8"/>
    <property type="match status" value="1"/>
</dbReference>
<dbReference type="Gene3D" id="3.30.60.20">
    <property type="match status" value="1"/>
</dbReference>
<dbReference type="InterPro" id="IPR036034">
    <property type="entry name" value="PDZ_sf"/>
</dbReference>
<feature type="region of interest" description="Disordered" evidence="4">
    <location>
        <begin position="1"/>
        <end position="43"/>
    </location>
</feature>
<feature type="domain" description="Phorbol-ester/DAG-type" evidence="5">
    <location>
        <begin position="784"/>
        <end position="835"/>
    </location>
</feature>
<dbReference type="Gene3D" id="2.30.42.10">
    <property type="match status" value="1"/>
</dbReference>
<dbReference type="InterPro" id="IPR039275">
    <property type="entry name" value="PDZD8"/>
</dbReference>
<dbReference type="GO" id="GO:1990456">
    <property type="term" value="P:mitochondrion-endoplasmic reticulum membrane tethering"/>
    <property type="evidence" value="ECO:0007669"/>
    <property type="project" value="InterPro"/>
</dbReference>
<dbReference type="Pfam" id="PF17820">
    <property type="entry name" value="PDZ_6"/>
    <property type="match status" value="1"/>
</dbReference>
<accession>A0A974CDQ5</accession>
<dbReference type="AlphaFoldDB" id="A0A974CDQ5"/>
<dbReference type="SMART" id="SM00228">
    <property type="entry name" value="PDZ"/>
    <property type="match status" value="1"/>
</dbReference>
<feature type="compositionally biased region" description="Basic and acidic residues" evidence="4">
    <location>
        <begin position="22"/>
        <end position="43"/>
    </location>
</feature>
<dbReference type="PROSITE" id="PS50106">
    <property type="entry name" value="PDZ"/>
    <property type="match status" value="1"/>
</dbReference>
<evidence type="ECO:0000256" key="4">
    <source>
        <dbReference type="SAM" id="MobiDB-lite"/>
    </source>
</evidence>
<feature type="compositionally biased region" description="Polar residues" evidence="4">
    <location>
        <begin position="519"/>
        <end position="531"/>
    </location>
</feature>
<dbReference type="InterPro" id="IPR046349">
    <property type="entry name" value="C1-like_sf"/>
</dbReference>
<dbReference type="InterPro" id="IPR001478">
    <property type="entry name" value="PDZ"/>
</dbReference>
<dbReference type="Proteomes" id="UP000694892">
    <property type="component" value="Chromosome 7L"/>
</dbReference>
<keyword evidence="3" id="KW-0175">Coiled coil</keyword>
<sequence>MAEQITMRAQWAPAGSVGTKSNRSDRSTKDRSPPDEKCRDSQHTVRKSYEYSILDLCVYGHLPNEGSTESTILDSAEPPNPFQKIRPNTEPNTNLHFQIKGFSPRPFHEGYVFVKDKIRILLKKAKSRTPSWIRCIPTLNNSKLIPGCLPICNCNLAGFSNALAVLRFPKFPHETNSTDCPVHLPNFSTLFLTRKLCATSEIEGAQVHCCRRFFIEAGRRNREAVRGDQSPPKKRRLVAGRLNLPESPDSNIYPPINFLVILQQTKKSDNFVYQSMESLMDWPECSLGKRLTERQFYQIDVRSYFFRPSRYSVFSLQSLVELIKGNSLSFGLMLGQARDGDTGHVCVESVTPNSPAAAVDLKKGDRLIAIGGIKVTSSIQASKLIKQAGDRTLVFYERPAGQKQHTGSLPENLGQLEDPAFTASAFPQNFEEDAVGFIVDPENKELDSEFEDITCEIKPPGETKEDSVFVSPSPKRTAATLCTKPLGSVSPILNRKLNLPSQTPLKTQPKINKAAPPESQDSTQQNRSSPANKPPVPPRPQVKLTLTSCENPSALETGEAVLEKPERPPPPSSNGDKQPEKNAKNTEVVDEAAVQKPSSVKPDIAKDKISESSCSTKDSVDDQHVWESQEILYRNKQGRWTRSSCIFDVENYHQYLNVALWCRDSFKTGSLCCVGHISIRLEDVALECLATASLEYLTSFKLNPTEPRASVSRTALRNLSMHKGFNEKYCYGDVTLNFKYLMEGESETSSMLLERDRDVGFQDDGSSLQKEELPVPLMLFAESKHNFQDTQFQNSTLCDYCKRKVWTKAASQCMTCGYVCHKKCQEKCLNENPYCVATEKRADPEAKSFGNRTTGITRHIINTSSRLLNLRQATKLRQPELGSDLVEPSPKHTPNTSDNESSDTETCGSGSPSKRASGSSGKLVRREGGLDDSVFIAVKEIGRDLYRGLPTDERIQKLEFMLDKLQNEIDQELEHNNSLVKEEKDATEARRKALLCAALSKSSERLQALTLLMIHYRAGIEDIESLENSSLAQPRKNAKCEEEPIVAVEADHNDEEENDIGQPESESLGCISPEDKVPGSLEAE</sequence>
<dbReference type="PANTHER" id="PTHR21519:SF1">
    <property type="entry name" value="PDZ DOMAIN-CONTAINING PROTEIN 8"/>
    <property type="match status" value="1"/>
</dbReference>
<dbReference type="Pfam" id="PF00130">
    <property type="entry name" value="C1_1"/>
    <property type="match status" value="1"/>
</dbReference>